<evidence type="ECO:0000313" key="2">
    <source>
        <dbReference type="EMBL" id="MBC2769998.1"/>
    </source>
</evidence>
<dbReference type="EMBL" id="JACJUU010000005">
    <property type="protein sequence ID" value="MBC2769998.1"/>
    <property type="molecule type" value="Genomic_DNA"/>
</dbReference>
<keyword evidence="1" id="KW-0472">Membrane</keyword>
<dbReference type="RefSeq" id="WP_185779700.1">
    <property type="nucleotide sequence ID" value="NZ_JACJUU010000005.1"/>
</dbReference>
<dbReference type="Proteomes" id="UP000545386">
    <property type="component" value="Unassembled WGS sequence"/>
</dbReference>
<proteinExistence type="predicted"/>
<evidence type="ECO:0000256" key="1">
    <source>
        <dbReference type="SAM" id="Phobius"/>
    </source>
</evidence>
<dbReference type="Pfam" id="PF16357">
    <property type="entry name" value="PepSY_TM_like_2"/>
    <property type="match status" value="1"/>
</dbReference>
<organism evidence="2 3">
    <name type="scientific">Pusillimonas minor</name>
    <dbReference type="NCBI Taxonomy" id="2697024"/>
    <lineage>
        <taxon>Bacteria</taxon>
        <taxon>Pseudomonadati</taxon>
        <taxon>Pseudomonadota</taxon>
        <taxon>Betaproteobacteria</taxon>
        <taxon>Burkholderiales</taxon>
        <taxon>Alcaligenaceae</taxon>
        <taxon>Pusillimonas</taxon>
    </lineage>
</organism>
<keyword evidence="3" id="KW-1185">Reference proteome</keyword>
<name>A0A842HQU7_9BURK</name>
<protein>
    <submittedName>
        <fullName evidence="2">PepSY-associated TM helix domain-containing protein</fullName>
    </submittedName>
</protein>
<reference evidence="2 3" key="1">
    <citation type="submission" date="2020-08" db="EMBL/GenBank/DDBJ databases">
        <title>Paraeoetvoesia sp. YC-7-48 draft genome sequence.</title>
        <authorList>
            <person name="Yao L."/>
        </authorList>
    </citation>
    <scope>NUCLEOTIDE SEQUENCE [LARGE SCALE GENOMIC DNA]</scope>
    <source>
        <strain evidence="3">YC-7-48</strain>
    </source>
</reference>
<comment type="caution">
    <text evidence="2">The sequence shown here is derived from an EMBL/GenBank/DDBJ whole genome shotgun (WGS) entry which is preliminary data.</text>
</comment>
<sequence>MNAVASSKPRSKNAWMKTMHQWHWVSAAISLAGLILFSITGVTLNNAALFEGNAKTTQRELVLPTDMHNDLQSWANTVAEAHASGATSPPVGHPVLPANLENWLDQALGIRIAGRPAEVSADEVYVSLPEPGGDAWLAIDLATGDLEYERIHRGAIAYLNDLHKGRHSGIAWRWFIDILAVACLVFAITGLVLLKIHGKNRPMTWPVTSAGVVIPVLLMLLLVH</sequence>
<feature type="transmembrane region" description="Helical" evidence="1">
    <location>
        <begin position="22"/>
        <end position="44"/>
    </location>
</feature>
<keyword evidence="1" id="KW-0812">Transmembrane</keyword>
<gene>
    <name evidence="2" type="ORF">GTU67_08760</name>
</gene>
<keyword evidence="1" id="KW-1133">Transmembrane helix</keyword>
<evidence type="ECO:0000313" key="3">
    <source>
        <dbReference type="Proteomes" id="UP000545386"/>
    </source>
</evidence>
<feature type="transmembrane region" description="Helical" evidence="1">
    <location>
        <begin position="174"/>
        <end position="197"/>
    </location>
</feature>
<feature type="transmembrane region" description="Helical" evidence="1">
    <location>
        <begin position="203"/>
        <end position="223"/>
    </location>
</feature>
<dbReference type="AlphaFoldDB" id="A0A842HQU7"/>
<accession>A0A842HQU7</accession>
<dbReference type="InterPro" id="IPR032307">
    <property type="entry name" value="PepSY_TM-like_2"/>
</dbReference>
<dbReference type="PANTHER" id="PTHR40115">
    <property type="entry name" value="INNER MEMBRANE PROTEIN WITH PEPSY TM HELIX"/>
    <property type="match status" value="1"/>
</dbReference>
<dbReference type="PANTHER" id="PTHR40115:SF1">
    <property type="entry name" value="INNER MEMBRANE PROTEIN WITH PEPSY TM HELIX"/>
    <property type="match status" value="1"/>
</dbReference>